<protein>
    <submittedName>
        <fullName evidence="2">Uncharacterized protein</fullName>
    </submittedName>
</protein>
<dbReference type="EMBL" id="KN832990">
    <property type="protein sequence ID" value="KIM83665.1"/>
    <property type="molecule type" value="Genomic_DNA"/>
</dbReference>
<feature type="signal peptide" evidence="1">
    <location>
        <begin position="1"/>
        <end position="20"/>
    </location>
</feature>
<evidence type="ECO:0000256" key="1">
    <source>
        <dbReference type="SAM" id="SignalP"/>
    </source>
</evidence>
<reference evidence="3" key="2">
    <citation type="submission" date="2015-01" db="EMBL/GenBank/DDBJ databases">
        <title>Evolutionary Origins and Diversification of the Mycorrhizal Mutualists.</title>
        <authorList>
            <consortium name="DOE Joint Genome Institute"/>
            <consortium name="Mycorrhizal Genomics Consortium"/>
            <person name="Kohler A."/>
            <person name="Kuo A."/>
            <person name="Nagy L.G."/>
            <person name="Floudas D."/>
            <person name="Copeland A."/>
            <person name="Barry K.W."/>
            <person name="Cichocki N."/>
            <person name="Veneault-Fourrey C."/>
            <person name="LaButti K."/>
            <person name="Lindquist E.A."/>
            <person name="Lipzen A."/>
            <person name="Lundell T."/>
            <person name="Morin E."/>
            <person name="Murat C."/>
            <person name="Riley R."/>
            <person name="Ohm R."/>
            <person name="Sun H."/>
            <person name="Tunlid A."/>
            <person name="Henrissat B."/>
            <person name="Grigoriev I.V."/>
            <person name="Hibbett D.S."/>
            <person name="Martin F."/>
        </authorList>
    </citation>
    <scope>NUCLEOTIDE SEQUENCE [LARGE SCALE GENOMIC DNA]</scope>
    <source>
        <strain evidence="3">F 1598</strain>
    </source>
</reference>
<reference evidence="2 3" key="1">
    <citation type="submission" date="2014-04" db="EMBL/GenBank/DDBJ databases">
        <authorList>
            <consortium name="DOE Joint Genome Institute"/>
            <person name="Kuo A."/>
            <person name="Tarkka M."/>
            <person name="Buscot F."/>
            <person name="Kohler A."/>
            <person name="Nagy L.G."/>
            <person name="Floudas D."/>
            <person name="Copeland A."/>
            <person name="Barry K.W."/>
            <person name="Cichocki N."/>
            <person name="Veneault-Fourrey C."/>
            <person name="LaButti K."/>
            <person name="Lindquist E.A."/>
            <person name="Lipzen A."/>
            <person name="Lundell T."/>
            <person name="Morin E."/>
            <person name="Murat C."/>
            <person name="Sun H."/>
            <person name="Tunlid A."/>
            <person name="Henrissat B."/>
            <person name="Grigoriev I.V."/>
            <person name="Hibbett D.S."/>
            <person name="Martin F."/>
            <person name="Nordberg H.P."/>
            <person name="Cantor M.N."/>
            <person name="Hua S.X."/>
        </authorList>
    </citation>
    <scope>NUCLEOTIDE SEQUENCE [LARGE SCALE GENOMIC DNA]</scope>
    <source>
        <strain evidence="2 3">F 1598</strain>
    </source>
</reference>
<feature type="chain" id="PRO_5002164447" evidence="1">
    <location>
        <begin position="21"/>
        <end position="146"/>
    </location>
</feature>
<dbReference type="Proteomes" id="UP000054166">
    <property type="component" value="Unassembled WGS sequence"/>
</dbReference>
<dbReference type="InParanoid" id="A0A0C3FH40"/>
<organism evidence="2 3">
    <name type="scientific">Piloderma croceum (strain F 1598)</name>
    <dbReference type="NCBI Taxonomy" id="765440"/>
    <lineage>
        <taxon>Eukaryota</taxon>
        <taxon>Fungi</taxon>
        <taxon>Dikarya</taxon>
        <taxon>Basidiomycota</taxon>
        <taxon>Agaricomycotina</taxon>
        <taxon>Agaricomycetes</taxon>
        <taxon>Agaricomycetidae</taxon>
        <taxon>Atheliales</taxon>
        <taxon>Atheliaceae</taxon>
        <taxon>Piloderma</taxon>
    </lineage>
</organism>
<dbReference type="AlphaFoldDB" id="A0A0C3FH40"/>
<evidence type="ECO:0000313" key="2">
    <source>
        <dbReference type="EMBL" id="KIM83665.1"/>
    </source>
</evidence>
<sequence length="146" mass="16337">MERNCAFLCLLAIDPVIICARVISRPDVLCPLSCTVQINCKLRLTYKFRSTSGIVLPAREYYLRRIHHASLVFTSQMPLYHVLYNNSWYTGRLAQGTTISKISEGPPAKWAADLTFADATKKQFTFSTAEYKQAADDAVLSKTAPA</sequence>
<dbReference type="HOGENOM" id="CLU_1778184_0_0_1"/>
<keyword evidence="3" id="KW-1185">Reference proteome</keyword>
<keyword evidence="1" id="KW-0732">Signal</keyword>
<evidence type="ECO:0000313" key="3">
    <source>
        <dbReference type="Proteomes" id="UP000054166"/>
    </source>
</evidence>
<proteinExistence type="predicted"/>
<gene>
    <name evidence="2" type="ORF">PILCRDRAFT_432808</name>
</gene>
<name>A0A0C3FH40_PILCF</name>
<accession>A0A0C3FH40</accession>